<evidence type="ECO:0000256" key="5">
    <source>
        <dbReference type="ARBA" id="ARBA00023316"/>
    </source>
</evidence>
<keyword evidence="3 6" id="KW-0133">Cell shape</keyword>
<feature type="domain" description="L,D-TPase catalytic" evidence="8">
    <location>
        <begin position="137"/>
        <end position="249"/>
    </location>
</feature>
<evidence type="ECO:0000256" key="4">
    <source>
        <dbReference type="ARBA" id="ARBA00022984"/>
    </source>
</evidence>
<dbReference type="UniPathway" id="UPA00219"/>
<organism evidence="9 10">
    <name type="scientific">Nocardioides albus</name>
    <dbReference type="NCBI Taxonomy" id="1841"/>
    <lineage>
        <taxon>Bacteria</taxon>
        <taxon>Bacillati</taxon>
        <taxon>Actinomycetota</taxon>
        <taxon>Actinomycetes</taxon>
        <taxon>Propionibacteriales</taxon>
        <taxon>Nocardioidaceae</taxon>
        <taxon>Nocardioides</taxon>
    </lineage>
</organism>
<dbReference type="PANTHER" id="PTHR30582:SF33">
    <property type="entry name" value="EXPORTED PROTEIN"/>
    <property type="match status" value="1"/>
</dbReference>
<dbReference type="Gene3D" id="2.40.440.10">
    <property type="entry name" value="L,D-transpeptidase catalytic domain-like"/>
    <property type="match status" value="1"/>
</dbReference>
<dbReference type="SUPFAM" id="SSF141523">
    <property type="entry name" value="L,D-transpeptidase catalytic domain-like"/>
    <property type="match status" value="1"/>
</dbReference>
<evidence type="ECO:0000256" key="6">
    <source>
        <dbReference type="PROSITE-ProRule" id="PRU01373"/>
    </source>
</evidence>
<keyword evidence="5 6" id="KW-0961">Cell wall biogenesis/degradation</keyword>
<dbReference type="RefSeq" id="WP_229788533.1">
    <property type="nucleotide sequence ID" value="NZ_BMQT01000004.1"/>
</dbReference>
<evidence type="ECO:0000259" key="8">
    <source>
        <dbReference type="PROSITE" id="PS52029"/>
    </source>
</evidence>
<dbReference type="GO" id="GO:0005576">
    <property type="term" value="C:extracellular region"/>
    <property type="evidence" value="ECO:0007669"/>
    <property type="project" value="TreeGrafter"/>
</dbReference>
<name>A0A7W5A1N6_9ACTN</name>
<feature type="active site" description="Proton donor/acceptor" evidence="6">
    <location>
        <position position="207"/>
    </location>
</feature>
<dbReference type="SUPFAM" id="SSF47090">
    <property type="entry name" value="PGBD-like"/>
    <property type="match status" value="1"/>
</dbReference>
<dbReference type="InterPro" id="IPR036365">
    <property type="entry name" value="PGBD-like_sf"/>
</dbReference>
<dbReference type="InterPro" id="IPR002477">
    <property type="entry name" value="Peptidoglycan-bd-like"/>
</dbReference>
<dbReference type="GO" id="GO:0071555">
    <property type="term" value="P:cell wall organization"/>
    <property type="evidence" value="ECO:0007669"/>
    <property type="project" value="UniProtKB-UniRule"/>
</dbReference>
<dbReference type="PANTHER" id="PTHR30582">
    <property type="entry name" value="L,D-TRANSPEPTIDASE"/>
    <property type="match status" value="1"/>
</dbReference>
<gene>
    <name evidence="9" type="ORF">FHS12_000748</name>
</gene>
<evidence type="ECO:0000313" key="9">
    <source>
        <dbReference type="EMBL" id="MBB3087815.1"/>
    </source>
</evidence>
<keyword evidence="9" id="KW-0449">Lipoprotein</keyword>
<dbReference type="PROSITE" id="PS52029">
    <property type="entry name" value="LD_TPASE"/>
    <property type="match status" value="1"/>
</dbReference>
<keyword evidence="2" id="KW-0808">Transferase</keyword>
<evidence type="ECO:0000256" key="7">
    <source>
        <dbReference type="SAM" id="SignalP"/>
    </source>
</evidence>
<dbReference type="Proteomes" id="UP000577707">
    <property type="component" value="Unassembled WGS sequence"/>
</dbReference>
<protein>
    <submittedName>
        <fullName evidence="9">Lipoprotein-anchoring transpeptidase ErfK/SrfK</fullName>
    </submittedName>
</protein>
<evidence type="ECO:0000313" key="10">
    <source>
        <dbReference type="Proteomes" id="UP000577707"/>
    </source>
</evidence>
<keyword evidence="10" id="KW-1185">Reference proteome</keyword>
<keyword evidence="4 6" id="KW-0573">Peptidoglycan synthesis</keyword>
<reference evidence="9 10" key="1">
    <citation type="submission" date="2020-08" db="EMBL/GenBank/DDBJ databases">
        <title>Genomic Encyclopedia of Type Strains, Phase III (KMG-III): the genomes of soil and plant-associated and newly described type strains.</title>
        <authorList>
            <person name="Whitman W."/>
        </authorList>
    </citation>
    <scope>NUCLEOTIDE SEQUENCE [LARGE SCALE GENOMIC DNA]</scope>
    <source>
        <strain evidence="9 10">CECT 3302</strain>
    </source>
</reference>
<proteinExistence type="predicted"/>
<dbReference type="CDD" id="cd16913">
    <property type="entry name" value="YkuD_like"/>
    <property type="match status" value="1"/>
</dbReference>
<dbReference type="GO" id="GO:0018104">
    <property type="term" value="P:peptidoglycan-protein cross-linking"/>
    <property type="evidence" value="ECO:0007669"/>
    <property type="project" value="TreeGrafter"/>
</dbReference>
<dbReference type="EMBL" id="JACHXG010000002">
    <property type="protein sequence ID" value="MBB3087815.1"/>
    <property type="molecule type" value="Genomic_DNA"/>
</dbReference>
<keyword evidence="7" id="KW-0732">Signal</keyword>
<dbReference type="Gene3D" id="1.10.101.10">
    <property type="entry name" value="PGBD-like superfamily/PGBD"/>
    <property type="match status" value="1"/>
</dbReference>
<comment type="pathway">
    <text evidence="1 6">Cell wall biogenesis; peptidoglycan biosynthesis.</text>
</comment>
<dbReference type="InterPro" id="IPR005490">
    <property type="entry name" value="LD_TPept_cat_dom"/>
</dbReference>
<dbReference type="GO" id="GO:0071972">
    <property type="term" value="F:peptidoglycan L,D-transpeptidase activity"/>
    <property type="evidence" value="ECO:0007669"/>
    <property type="project" value="TreeGrafter"/>
</dbReference>
<accession>A0A7W5A1N6</accession>
<evidence type="ECO:0000256" key="3">
    <source>
        <dbReference type="ARBA" id="ARBA00022960"/>
    </source>
</evidence>
<dbReference type="AlphaFoldDB" id="A0A7W5A1N6"/>
<feature type="chain" id="PRO_5039343860" evidence="7">
    <location>
        <begin position="27"/>
        <end position="251"/>
    </location>
</feature>
<dbReference type="InterPro" id="IPR050979">
    <property type="entry name" value="LD-transpeptidase"/>
</dbReference>
<evidence type="ECO:0000256" key="1">
    <source>
        <dbReference type="ARBA" id="ARBA00004752"/>
    </source>
</evidence>
<dbReference type="Pfam" id="PF01471">
    <property type="entry name" value="PG_binding_1"/>
    <property type="match status" value="1"/>
</dbReference>
<feature type="signal peptide" evidence="7">
    <location>
        <begin position="1"/>
        <end position="26"/>
    </location>
</feature>
<dbReference type="Pfam" id="PF03734">
    <property type="entry name" value="YkuD"/>
    <property type="match status" value="1"/>
</dbReference>
<feature type="active site" description="Nucleophile" evidence="6">
    <location>
        <position position="224"/>
    </location>
</feature>
<dbReference type="GO" id="GO:0016740">
    <property type="term" value="F:transferase activity"/>
    <property type="evidence" value="ECO:0007669"/>
    <property type="project" value="UniProtKB-KW"/>
</dbReference>
<comment type="caution">
    <text evidence="9">The sequence shown here is derived from an EMBL/GenBank/DDBJ whole genome shotgun (WGS) entry which is preliminary data.</text>
</comment>
<dbReference type="GO" id="GO:0008360">
    <property type="term" value="P:regulation of cell shape"/>
    <property type="evidence" value="ECO:0007669"/>
    <property type="project" value="UniProtKB-UniRule"/>
</dbReference>
<sequence length="251" mass="27477">MNVRRTPVAIFLTAILALGFSLGSIAATSSAQASAPSASVGQLGLHTAYTVLYKSGSTGLGVRKIQARLKERGIYTGRVTGTYGSKTTGSVKVFQRNQRLAITGKVNQRTLDRLRSKTSTPTDAALYNLDRRCLTGRVLCVDKTDRRMRYVRGGKIVKAMDARFGCKSNPSRMGAFKVFKKSRNHVSSIYHTPMPYAMFFSGGQAVHYSADFAARGYDGCSHGCVNVRKKAAIAWVFDQIRIGDRVVVYRS</sequence>
<dbReference type="InterPro" id="IPR038063">
    <property type="entry name" value="Transpep_catalytic_dom"/>
</dbReference>
<dbReference type="InterPro" id="IPR036366">
    <property type="entry name" value="PGBDSf"/>
</dbReference>
<evidence type="ECO:0000256" key="2">
    <source>
        <dbReference type="ARBA" id="ARBA00022679"/>
    </source>
</evidence>